<feature type="transmembrane region" description="Helical" evidence="5">
    <location>
        <begin position="44"/>
        <end position="63"/>
    </location>
</feature>
<feature type="transmembrane region" description="Helical" evidence="5">
    <location>
        <begin position="132"/>
        <end position="161"/>
    </location>
</feature>
<evidence type="ECO:0000256" key="3">
    <source>
        <dbReference type="ARBA" id="ARBA00022989"/>
    </source>
</evidence>
<dbReference type="PANTHER" id="PTHR12714:SF9">
    <property type="entry name" value="PROTEIN-S-ISOPRENYLCYSTEINE O-METHYLTRANSFERASE"/>
    <property type="match status" value="1"/>
</dbReference>
<keyword evidence="3 5" id="KW-1133">Transmembrane helix</keyword>
<accession>A0A951Q6P7</accession>
<dbReference type="Pfam" id="PF04140">
    <property type="entry name" value="ICMT"/>
    <property type="match status" value="1"/>
</dbReference>
<feature type="transmembrane region" description="Helical" evidence="5">
    <location>
        <begin position="75"/>
        <end position="93"/>
    </location>
</feature>
<evidence type="ECO:0000256" key="5">
    <source>
        <dbReference type="SAM" id="Phobius"/>
    </source>
</evidence>
<dbReference type="InterPro" id="IPR054851">
    <property type="entry name" value="Isoprenylcys_mtase"/>
</dbReference>
<dbReference type="EMBL" id="JAHHHN010000078">
    <property type="protein sequence ID" value="MBW4566366.1"/>
    <property type="molecule type" value="Genomic_DNA"/>
</dbReference>
<evidence type="ECO:0000256" key="2">
    <source>
        <dbReference type="ARBA" id="ARBA00022692"/>
    </source>
</evidence>
<gene>
    <name evidence="6" type="ORF">KME32_36010</name>
</gene>
<evidence type="ECO:0000256" key="4">
    <source>
        <dbReference type="ARBA" id="ARBA00023136"/>
    </source>
</evidence>
<dbReference type="GO" id="GO:0004671">
    <property type="term" value="F:protein C-terminal S-isoprenylcysteine carboxyl O-methyltransferase activity"/>
    <property type="evidence" value="ECO:0007669"/>
    <property type="project" value="InterPro"/>
</dbReference>
<keyword evidence="2 5" id="KW-0812">Transmembrane</keyword>
<organism evidence="6 7">
    <name type="scientific">Mojavia pulchra JT2-VF2</name>
    <dbReference type="NCBI Taxonomy" id="287848"/>
    <lineage>
        <taxon>Bacteria</taxon>
        <taxon>Bacillati</taxon>
        <taxon>Cyanobacteriota</taxon>
        <taxon>Cyanophyceae</taxon>
        <taxon>Nostocales</taxon>
        <taxon>Nostocaceae</taxon>
    </lineage>
</organism>
<dbReference type="AlphaFoldDB" id="A0A951Q6P7"/>
<sequence>MNPFVSKSIFVVGIVFWLLVRIPYQQIQKQNIIVEQRKPLQEKLVRLLLLIGILFVPLIYTLSPWLNFANYRLPIWANGLGMMIVALSLWLFWRSHHDLGQNWSSTLQIREGHTLSTNGVYQNIRHPMYASVLLLCIAQALLLSNFIAGLSGFIGFSIAYATRVGQEEQMLLDTFGDEYEAYKQRTKRLIPYLF</sequence>
<evidence type="ECO:0000313" key="6">
    <source>
        <dbReference type="EMBL" id="MBW4566366.1"/>
    </source>
</evidence>
<dbReference type="PANTHER" id="PTHR12714">
    <property type="entry name" value="PROTEIN-S ISOPRENYLCYSTEINE O-METHYLTRANSFERASE"/>
    <property type="match status" value="1"/>
</dbReference>
<dbReference type="InterPro" id="IPR007269">
    <property type="entry name" value="ICMT_MeTrfase"/>
</dbReference>
<comment type="subcellular location">
    <subcellularLocation>
        <location evidence="1">Membrane</location>
        <topology evidence="1">Multi-pass membrane protein</topology>
    </subcellularLocation>
</comment>
<comment type="caution">
    <text evidence="6">The sequence shown here is derived from an EMBL/GenBank/DDBJ whole genome shotgun (WGS) entry which is preliminary data.</text>
</comment>
<keyword evidence="4 5" id="KW-0472">Membrane</keyword>
<reference evidence="6" key="2">
    <citation type="journal article" date="2022" name="Microbiol. Resour. Announc.">
        <title>Metagenome Sequencing to Explore Phylogenomics of Terrestrial Cyanobacteria.</title>
        <authorList>
            <person name="Ward R.D."/>
            <person name="Stajich J.E."/>
            <person name="Johansen J.R."/>
            <person name="Huntemann M."/>
            <person name="Clum A."/>
            <person name="Foster B."/>
            <person name="Foster B."/>
            <person name="Roux S."/>
            <person name="Palaniappan K."/>
            <person name="Varghese N."/>
            <person name="Mukherjee S."/>
            <person name="Reddy T.B.K."/>
            <person name="Daum C."/>
            <person name="Copeland A."/>
            <person name="Chen I.A."/>
            <person name="Ivanova N.N."/>
            <person name="Kyrpides N.C."/>
            <person name="Shapiro N."/>
            <person name="Eloe-Fadrosh E.A."/>
            <person name="Pietrasiak N."/>
        </authorList>
    </citation>
    <scope>NUCLEOTIDE SEQUENCE</scope>
    <source>
        <strain evidence="6">JT2-VF2</strain>
    </source>
</reference>
<protein>
    <submittedName>
        <fullName evidence="6">Isoprenylcysteine carboxylmethyltransferase family protein</fullName>
    </submittedName>
</protein>
<dbReference type="Gene3D" id="1.20.120.1630">
    <property type="match status" value="1"/>
</dbReference>
<feature type="transmembrane region" description="Helical" evidence="5">
    <location>
        <begin position="6"/>
        <end position="24"/>
    </location>
</feature>
<evidence type="ECO:0000313" key="7">
    <source>
        <dbReference type="Proteomes" id="UP000715781"/>
    </source>
</evidence>
<dbReference type="GO" id="GO:0016020">
    <property type="term" value="C:membrane"/>
    <property type="evidence" value="ECO:0007669"/>
    <property type="project" value="UniProtKB-SubCell"/>
</dbReference>
<proteinExistence type="predicted"/>
<reference evidence="6" key="1">
    <citation type="submission" date="2021-05" db="EMBL/GenBank/DDBJ databases">
        <authorList>
            <person name="Pietrasiak N."/>
            <person name="Ward R."/>
            <person name="Stajich J.E."/>
            <person name="Kurbessoian T."/>
        </authorList>
    </citation>
    <scope>NUCLEOTIDE SEQUENCE</scope>
    <source>
        <strain evidence="6">JT2-VF2</strain>
    </source>
</reference>
<evidence type="ECO:0000256" key="1">
    <source>
        <dbReference type="ARBA" id="ARBA00004141"/>
    </source>
</evidence>
<dbReference type="NCBIfam" id="NF040696">
    <property type="entry name" value="isopcys_mtase"/>
    <property type="match status" value="1"/>
</dbReference>
<dbReference type="Proteomes" id="UP000715781">
    <property type="component" value="Unassembled WGS sequence"/>
</dbReference>
<name>A0A951Q6P7_9NOST</name>